<comment type="similarity">
    <text evidence="2 5">Belongs to the arginine deiminase family.</text>
</comment>
<proteinExistence type="inferred from homology"/>
<dbReference type="HAMAP" id="MF_00242">
    <property type="entry name" value="Arg_deiminase"/>
    <property type="match status" value="1"/>
</dbReference>
<gene>
    <name evidence="5" type="primary">arcA</name>
    <name evidence="7" type="ORF">HNR50_004105</name>
</gene>
<keyword evidence="5" id="KW-0056">Arginine metabolism</keyword>
<dbReference type="GO" id="GO:0005737">
    <property type="term" value="C:cytoplasm"/>
    <property type="evidence" value="ECO:0007669"/>
    <property type="project" value="UniProtKB-SubCell"/>
</dbReference>
<dbReference type="EMBL" id="JACHGJ010000012">
    <property type="protein sequence ID" value="MBB6482406.1"/>
    <property type="molecule type" value="Genomic_DNA"/>
</dbReference>
<dbReference type="PRINTS" id="PR01466">
    <property type="entry name" value="ARGDEIMINASE"/>
</dbReference>
<dbReference type="Gene3D" id="1.10.3930.10">
    <property type="entry name" value="Arginine deiminase"/>
    <property type="match status" value="1"/>
</dbReference>
<dbReference type="GO" id="GO:0019546">
    <property type="term" value="P:L-arginine deiminase pathway"/>
    <property type="evidence" value="ECO:0007669"/>
    <property type="project" value="TreeGrafter"/>
</dbReference>
<name>A0A841RFN9_9SPIO</name>
<sequence>MSQKPFYNVKSEVGKLEAVLLHRPGKELERLTPQYLEELLFDDIPWLGKMREEHDLFAEALRQRGCKVYYYDQMLEEVLREESVREELITEMAEFTGITKLKEKAAILDYLKSRDTHSLAEIFIAGLHKNEINYKRESRSLSYYITDDYPFYINPIPNLYFTRDPGAVIGNGVSINSMKTRARNRETMILSYINRYHHEIKDTAPPQWYDYKYADAIEGGDILTLSDKVVAVGCSARTSPLAIEKLAENLFASDSGYKEVLVIQIPFKRAYMHLDTVFTMLDVNKFTIFPGIEDDLKVFSITASPEGKEYLDITPKDDLRKALGQALGRDDIKIIQSGGGDKITAAREQWNDSTNTLAIAPGTVVTYRRNQASNETLRKNGVEVVEIEGSELVRGRGGPRCMSMPLRRAPII</sequence>
<evidence type="ECO:0000256" key="3">
    <source>
        <dbReference type="ARBA" id="ARBA00022801"/>
    </source>
</evidence>
<accession>A0A841RFN9</accession>
<dbReference type="AlphaFoldDB" id="A0A841RFN9"/>
<dbReference type="GO" id="GO:0016990">
    <property type="term" value="F:arginine deiminase activity"/>
    <property type="evidence" value="ECO:0007669"/>
    <property type="project" value="UniProtKB-UniRule"/>
</dbReference>
<comment type="catalytic activity">
    <reaction evidence="4 5">
        <text>L-arginine + H2O = L-citrulline + NH4(+)</text>
        <dbReference type="Rhea" id="RHEA:19597"/>
        <dbReference type="ChEBI" id="CHEBI:15377"/>
        <dbReference type="ChEBI" id="CHEBI:28938"/>
        <dbReference type="ChEBI" id="CHEBI:32682"/>
        <dbReference type="ChEBI" id="CHEBI:57743"/>
        <dbReference type="EC" id="3.5.3.6"/>
    </reaction>
</comment>
<dbReference type="PANTHER" id="PTHR47271:SF2">
    <property type="entry name" value="ARGININE DEIMINASE"/>
    <property type="match status" value="1"/>
</dbReference>
<dbReference type="Gene3D" id="3.75.10.10">
    <property type="entry name" value="L-arginine/glycine Amidinotransferase, Chain A"/>
    <property type="match status" value="1"/>
</dbReference>
<dbReference type="PIRSF" id="PIRSF006356">
    <property type="entry name" value="Arg_deiminase"/>
    <property type="match status" value="1"/>
</dbReference>
<dbReference type="Proteomes" id="UP000587760">
    <property type="component" value="Unassembled WGS sequence"/>
</dbReference>
<comment type="subcellular location">
    <subcellularLocation>
        <location evidence="5">Cytoplasm</location>
    </subcellularLocation>
</comment>
<dbReference type="EC" id="3.5.3.6" evidence="5"/>
<dbReference type="Pfam" id="PF02274">
    <property type="entry name" value="ADI"/>
    <property type="match status" value="1"/>
</dbReference>
<dbReference type="SUPFAM" id="SSF55909">
    <property type="entry name" value="Pentein"/>
    <property type="match status" value="1"/>
</dbReference>
<evidence type="ECO:0000256" key="1">
    <source>
        <dbReference type="ARBA" id="ARBA00005213"/>
    </source>
</evidence>
<dbReference type="UniPathway" id="UPA00254">
    <property type="reaction ID" value="UER00364"/>
</dbReference>
<evidence type="ECO:0000256" key="5">
    <source>
        <dbReference type="HAMAP-Rule" id="MF_00242"/>
    </source>
</evidence>
<evidence type="ECO:0000313" key="8">
    <source>
        <dbReference type="Proteomes" id="UP000587760"/>
    </source>
</evidence>
<evidence type="ECO:0000256" key="6">
    <source>
        <dbReference type="PIRSR" id="PIRSR006356-1"/>
    </source>
</evidence>
<keyword evidence="3 5" id="KW-0378">Hydrolase</keyword>
<evidence type="ECO:0000256" key="2">
    <source>
        <dbReference type="ARBA" id="ARBA00010206"/>
    </source>
</evidence>
<comment type="pathway">
    <text evidence="1 5">Amino-acid degradation; L-arginine degradation via ADI pathway; carbamoyl phosphate from L-arginine: step 1/2.</text>
</comment>
<keyword evidence="5" id="KW-0963">Cytoplasm</keyword>
<dbReference type="PANTHER" id="PTHR47271">
    <property type="entry name" value="ARGININE DEIMINASE"/>
    <property type="match status" value="1"/>
</dbReference>
<reference evidence="7 8" key="1">
    <citation type="submission" date="2020-08" db="EMBL/GenBank/DDBJ databases">
        <title>Genomic Encyclopedia of Type Strains, Phase IV (KMG-IV): sequencing the most valuable type-strain genomes for metagenomic binning, comparative biology and taxonomic classification.</title>
        <authorList>
            <person name="Goeker M."/>
        </authorList>
    </citation>
    <scope>NUCLEOTIDE SEQUENCE [LARGE SCALE GENOMIC DNA]</scope>
    <source>
        <strain evidence="7 8">DSM 2461</strain>
    </source>
</reference>
<organism evidence="7 8">
    <name type="scientific">Spirochaeta isovalerica</name>
    <dbReference type="NCBI Taxonomy" id="150"/>
    <lineage>
        <taxon>Bacteria</taxon>
        <taxon>Pseudomonadati</taxon>
        <taxon>Spirochaetota</taxon>
        <taxon>Spirochaetia</taxon>
        <taxon>Spirochaetales</taxon>
        <taxon>Spirochaetaceae</taxon>
        <taxon>Spirochaeta</taxon>
    </lineage>
</organism>
<dbReference type="InterPro" id="IPR003876">
    <property type="entry name" value="Arg_deiminase"/>
</dbReference>
<dbReference type="NCBIfam" id="NF002381">
    <property type="entry name" value="PRK01388.1"/>
    <property type="match status" value="1"/>
</dbReference>
<protein>
    <recommendedName>
        <fullName evidence="5">Arginine deiminase</fullName>
        <shortName evidence="5">ADI</shortName>
        <ecNumber evidence="5">3.5.3.6</ecNumber>
    </recommendedName>
    <alternativeName>
        <fullName evidence="5">Arginine dihydrolase</fullName>
        <shortName evidence="5">AD</shortName>
    </alternativeName>
</protein>
<feature type="active site" description="Amidino-cysteine intermediate" evidence="5 6">
    <location>
        <position position="401"/>
    </location>
</feature>
<dbReference type="RefSeq" id="WP_184748645.1">
    <property type="nucleotide sequence ID" value="NZ_JACHGJ010000012.1"/>
</dbReference>
<evidence type="ECO:0000313" key="7">
    <source>
        <dbReference type="EMBL" id="MBB6482406.1"/>
    </source>
</evidence>
<keyword evidence="8" id="KW-1185">Reference proteome</keyword>
<evidence type="ECO:0000256" key="4">
    <source>
        <dbReference type="ARBA" id="ARBA00049429"/>
    </source>
</evidence>
<comment type="caution">
    <text evidence="7">The sequence shown here is derived from an EMBL/GenBank/DDBJ whole genome shotgun (WGS) entry which is preliminary data.</text>
</comment>